<dbReference type="CDD" id="cd03214">
    <property type="entry name" value="ABC_Iron-Siderophores_B12_Hemin"/>
    <property type="match status" value="1"/>
</dbReference>
<keyword evidence="8" id="KW-1185">Reference proteome</keyword>
<dbReference type="AlphaFoldDB" id="A0A1V0RMY9"/>
<dbReference type="Pfam" id="PF00005">
    <property type="entry name" value="ABC_tran"/>
    <property type="match status" value="1"/>
</dbReference>
<comment type="function">
    <text evidence="5">Part of the ABC transporter complex HmuTUV involved in hemin import. Responsible for energy coupling to the transport system.</text>
</comment>
<evidence type="ECO:0000256" key="4">
    <source>
        <dbReference type="ARBA" id="ARBA00022967"/>
    </source>
</evidence>
<dbReference type="RefSeq" id="WP_081507023.1">
    <property type="nucleotide sequence ID" value="NZ_CP020474.1"/>
</dbReference>
<feature type="domain" description="ABC transporter" evidence="6">
    <location>
        <begin position="2"/>
        <end position="238"/>
    </location>
</feature>
<dbReference type="GO" id="GO:0016887">
    <property type="term" value="F:ATP hydrolysis activity"/>
    <property type="evidence" value="ECO:0007669"/>
    <property type="project" value="InterPro"/>
</dbReference>
<dbReference type="PANTHER" id="PTHR42794:SF1">
    <property type="entry name" value="HEMIN IMPORT ATP-BINDING PROTEIN HMUV"/>
    <property type="match status" value="1"/>
</dbReference>
<dbReference type="SMART" id="SM00382">
    <property type="entry name" value="AAA"/>
    <property type="match status" value="1"/>
</dbReference>
<evidence type="ECO:0000256" key="5">
    <source>
        <dbReference type="ARBA" id="ARBA00037066"/>
    </source>
</evidence>
<gene>
    <name evidence="7" type="primary">hmuV</name>
    <name evidence="7" type="ORF">ROSMUCSMR3_01672</name>
</gene>
<dbReference type="KEGG" id="rmm:ROSMUCSMR3_01672"/>
<accession>A0A1V0RMY9</accession>
<dbReference type="InterPro" id="IPR003439">
    <property type="entry name" value="ABC_transporter-like_ATP-bd"/>
</dbReference>
<dbReference type="PANTHER" id="PTHR42794">
    <property type="entry name" value="HEMIN IMPORT ATP-BINDING PROTEIN HMUV"/>
    <property type="match status" value="1"/>
</dbReference>
<evidence type="ECO:0000313" key="8">
    <source>
        <dbReference type="Proteomes" id="UP000192273"/>
    </source>
</evidence>
<evidence type="ECO:0000259" key="6">
    <source>
        <dbReference type="PROSITE" id="PS50893"/>
    </source>
</evidence>
<protein>
    <submittedName>
        <fullName evidence="7">Hemin import ATP-binding protein HmuV</fullName>
        <ecNumber evidence="7">3.6.3.-</ecNumber>
    </submittedName>
</protein>
<dbReference type="InterPro" id="IPR027417">
    <property type="entry name" value="P-loop_NTPase"/>
</dbReference>
<evidence type="ECO:0000313" key="7">
    <source>
        <dbReference type="EMBL" id="ARE83149.1"/>
    </source>
</evidence>
<keyword evidence="3 7" id="KW-0067">ATP-binding</keyword>
<dbReference type="PROSITE" id="PS00211">
    <property type="entry name" value="ABC_TRANSPORTER_1"/>
    <property type="match status" value="1"/>
</dbReference>
<keyword evidence="2" id="KW-0547">Nucleotide-binding</keyword>
<evidence type="ECO:0000256" key="1">
    <source>
        <dbReference type="ARBA" id="ARBA00022448"/>
    </source>
</evidence>
<name>A0A1V0RMY9_9RHOB</name>
<dbReference type="PROSITE" id="PS50893">
    <property type="entry name" value="ABC_TRANSPORTER_2"/>
    <property type="match status" value="1"/>
</dbReference>
<proteinExistence type="predicted"/>
<evidence type="ECO:0000256" key="3">
    <source>
        <dbReference type="ARBA" id="ARBA00022840"/>
    </source>
</evidence>
<keyword evidence="1" id="KW-0813">Transport</keyword>
<dbReference type="InterPro" id="IPR003593">
    <property type="entry name" value="AAA+_ATPase"/>
</dbReference>
<reference evidence="7 8" key="1">
    <citation type="submission" date="2017-03" db="EMBL/GenBank/DDBJ databases">
        <title>Genome Sequence of Roseovarius mucosus strain SMR3 Isolated from a culture of the Diatom Skeletonema marinoi.</title>
        <authorList>
            <person name="Topel M."/>
            <person name="Pinder M."/>
            <person name="Johansson O.N."/>
            <person name="Kourtchenko O."/>
            <person name="Godhe A."/>
            <person name="Clarke A.K."/>
        </authorList>
    </citation>
    <scope>NUCLEOTIDE SEQUENCE [LARGE SCALE GENOMIC DNA]</scope>
    <source>
        <strain evidence="7 8">SMR3</strain>
    </source>
</reference>
<keyword evidence="7" id="KW-0378">Hydrolase</keyword>
<evidence type="ECO:0000256" key="2">
    <source>
        <dbReference type="ARBA" id="ARBA00022741"/>
    </source>
</evidence>
<keyword evidence="4" id="KW-1278">Translocase</keyword>
<dbReference type="EMBL" id="CP020474">
    <property type="protein sequence ID" value="ARE83149.1"/>
    <property type="molecule type" value="Genomic_DNA"/>
</dbReference>
<dbReference type="OrthoDB" id="9805601at2"/>
<dbReference type="NCBIfam" id="NF010068">
    <property type="entry name" value="PRK13548.1"/>
    <property type="match status" value="1"/>
</dbReference>
<sequence length="262" mass="27428">MLAAERITLGLGGRTILRDVTLSARAGAVTAIVGPNGSGKTSLLRVLTGESAGSGRVQLGQLEVTPRAAAALAARRGVLPQATRIAFPFTVIELVRIGHSAGQYAGRADVPERALARVGLAHMANRFYQDLSGGEQQRVQLARVLAQVWEPVGPGGANWLFLDEPVSSLDIGQQLSVMQIARTYAETGGGVVAVMHDLNLTAMFADHVIMVQKGRIAGAGKPQEVLTSGTLSAVYGCALRISTPPTKDVPYLLPQAAQEFAG</sequence>
<dbReference type="Gene3D" id="3.40.50.300">
    <property type="entry name" value="P-loop containing nucleotide triphosphate hydrolases"/>
    <property type="match status" value="1"/>
</dbReference>
<organism evidence="7 8">
    <name type="scientific">Roseovarius mucosus</name>
    <dbReference type="NCBI Taxonomy" id="215743"/>
    <lineage>
        <taxon>Bacteria</taxon>
        <taxon>Pseudomonadati</taxon>
        <taxon>Pseudomonadota</taxon>
        <taxon>Alphaproteobacteria</taxon>
        <taxon>Rhodobacterales</taxon>
        <taxon>Roseobacteraceae</taxon>
        <taxon>Roseovarius</taxon>
    </lineage>
</organism>
<dbReference type="Proteomes" id="UP000192273">
    <property type="component" value="Chromosome"/>
</dbReference>
<dbReference type="InterPro" id="IPR017871">
    <property type="entry name" value="ABC_transporter-like_CS"/>
</dbReference>
<dbReference type="EC" id="3.6.3.-" evidence="7"/>
<dbReference type="SUPFAM" id="SSF52540">
    <property type="entry name" value="P-loop containing nucleoside triphosphate hydrolases"/>
    <property type="match status" value="1"/>
</dbReference>
<dbReference type="GO" id="GO:0005524">
    <property type="term" value="F:ATP binding"/>
    <property type="evidence" value="ECO:0007669"/>
    <property type="project" value="UniProtKB-KW"/>
</dbReference>